<evidence type="ECO:0000313" key="2">
    <source>
        <dbReference type="Proteomes" id="UP000276133"/>
    </source>
</evidence>
<reference evidence="1 2" key="1">
    <citation type="journal article" date="2018" name="Sci. Rep.">
        <title>Genomic signatures of local adaptation to the degree of environmental predictability in rotifers.</title>
        <authorList>
            <person name="Franch-Gras L."/>
            <person name="Hahn C."/>
            <person name="Garcia-Roger E.M."/>
            <person name="Carmona M.J."/>
            <person name="Serra M."/>
            <person name="Gomez A."/>
        </authorList>
    </citation>
    <scope>NUCLEOTIDE SEQUENCE [LARGE SCALE GENOMIC DNA]</scope>
    <source>
        <strain evidence="1">HYR1</strain>
    </source>
</reference>
<sequence length="65" mass="6999">MDTSSSAGSATKSTTRHLNLFTADTALTAALSEYSAVINRKLSRALMPLGLFVTNWSPRLSILIE</sequence>
<dbReference type="Proteomes" id="UP000276133">
    <property type="component" value="Unassembled WGS sequence"/>
</dbReference>
<dbReference type="AlphaFoldDB" id="A0A3M7R3B0"/>
<comment type="caution">
    <text evidence="1">The sequence shown here is derived from an EMBL/GenBank/DDBJ whole genome shotgun (WGS) entry which is preliminary data.</text>
</comment>
<gene>
    <name evidence="1" type="ORF">BpHYR1_054447</name>
</gene>
<evidence type="ECO:0000313" key="1">
    <source>
        <dbReference type="EMBL" id="RNA18090.1"/>
    </source>
</evidence>
<organism evidence="1 2">
    <name type="scientific">Brachionus plicatilis</name>
    <name type="common">Marine rotifer</name>
    <name type="synonym">Brachionus muelleri</name>
    <dbReference type="NCBI Taxonomy" id="10195"/>
    <lineage>
        <taxon>Eukaryota</taxon>
        <taxon>Metazoa</taxon>
        <taxon>Spiralia</taxon>
        <taxon>Gnathifera</taxon>
        <taxon>Rotifera</taxon>
        <taxon>Eurotatoria</taxon>
        <taxon>Monogononta</taxon>
        <taxon>Pseudotrocha</taxon>
        <taxon>Ploima</taxon>
        <taxon>Brachionidae</taxon>
        <taxon>Brachionus</taxon>
    </lineage>
</organism>
<keyword evidence="2" id="KW-1185">Reference proteome</keyword>
<proteinExistence type="predicted"/>
<name>A0A3M7R3B0_BRAPC</name>
<dbReference type="EMBL" id="REGN01004307">
    <property type="protein sequence ID" value="RNA18090.1"/>
    <property type="molecule type" value="Genomic_DNA"/>
</dbReference>
<protein>
    <submittedName>
        <fullName evidence="1">Uncharacterized protein</fullName>
    </submittedName>
</protein>
<accession>A0A3M7R3B0</accession>